<reference evidence="3 5" key="1">
    <citation type="journal article" date="2008" name="Genome Biol.">
        <title>The genome sequence of the model ascomycete fungus Podospora anserina.</title>
        <authorList>
            <person name="Espagne E."/>
            <person name="Lespinet O."/>
            <person name="Malagnac F."/>
            <person name="Da Silva C."/>
            <person name="Jaillon O."/>
            <person name="Porcel B.M."/>
            <person name="Couloux A."/>
            <person name="Aury J.-M."/>
            <person name="Segurens B."/>
            <person name="Poulain J."/>
            <person name="Anthouard V."/>
            <person name="Grossetete S."/>
            <person name="Khalili H."/>
            <person name="Coppin E."/>
            <person name="Dequard-Chablat M."/>
            <person name="Picard M."/>
            <person name="Contamine V."/>
            <person name="Arnaise S."/>
            <person name="Bourdais A."/>
            <person name="Berteaux-Lecellier V."/>
            <person name="Gautheret D."/>
            <person name="de Vries R.P."/>
            <person name="Battaglia E."/>
            <person name="Coutinho P.M."/>
            <person name="Danchin E.G.J."/>
            <person name="Henrissat B."/>
            <person name="El Khoury R."/>
            <person name="Sainsard-Chanet A."/>
            <person name="Boivin A."/>
            <person name="Pinan-Lucarre B."/>
            <person name="Sellem C.H."/>
            <person name="Debuchy R."/>
            <person name="Wincker P."/>
            <person name="Weissenbach J."/>
            <person name="Silar P."/>
        </authorList>
    </citation>
    <scope>NUCLEOTIDE SEQUENCE [LARGE SCALE GENOMIC DNA]</scope>
    <source>
        <strain evidence="5">S / ATCC MYA-4624 / DSM 980 / FGSC 10383</strain>
        <strain evidence="3">S mat+</strain>
    </source>
</reference>
<proteinExistence type="predicted"/>
<dbReference type="HOGENOM" id="CLU_689111_0_0_1"/>
<evidence type="ECO:0000313" key="3">
    <source>
        <dbReference type="EMBL" id="CAP65401.1"/>
    </source>
</evidence>
<protein>
    <submittedName>
        <fullName evidence="3">Podospora anserina S mat+ genomic DNA chromosome 6, supercontig 4</fullName>
    </submittedName>
</protein>
<dbReference type="KEGG" id="pan:PODANS72p102"/>
<evidence type="ECO:0000313" key="4">
    <source>
        <dbReference type="EMBL" id="CDP31396.1"/>
    </source>
</evidence>
<feature type="region of interest" description="Disordered" evidence="1">
    <location>
        <begin position="70"/>
        <end position="93"/>
    </location>
</feature>
<evidence type="ECO:0000256" key="1">
    <source>
        <dbReference type="SAM" id="MobiDB-lite"/>
    </source>
</evidence>
<reference evidence="3" key="2">
    <citation type="submission" date="2008-07" db="EMBL/GenBank/DDBJ databases">
        <authorList>
            <person name="Genoscope - CEA"/>
        </authorList>
    </citation>
    <scope>NUCLEOTIDE SEQUENCE</scope>
    <source>
        <strain evidence="3">S mat+</strain>
    </source>
</reference>
<evidence type="ECO:0000256" key="2">
    <source>
        <dbReference type="SAM" id="Phobius"/>
    </source>
</evidence>
<keyword evidence="2" id="KW-1133">Transmembrane helix</keyword>
<dbReference type="OrthoDB" id="2342176at2759"/>
<keyword evidence="2" id="KW-0812">Transmembrane</keyword>
<dbReference type="EMBL" id="CU633872">
    <property type="protein sequence ID" value="CAP65401.1"/>
    <property type="molecule type" value="Genomic_DNA"/>
</dbReference>
<evidence type="ECO:0000313" key="5">
    <source>
        <dbReference type="Proteomes" id="UP000001197"/>
    </source>
</evidence>
<dbReference type="Proteomes" id="UP000001197">
    <property type="component" value="Chromosome 6"/>
</dbReference>
<dbReference type="EMBL" id="FO904941">
    <property type="protein sequence ID" value="CDP31396.1"/>
    <property type="molecule type" value="Genomic_DNA"/>
</dbReference>
<keyword evidence="5" id="KW-1185">Reference proteome</keyword>
<gene>
    <name evidence="3" type="ORF">PODANS_6_9045</name>
</gene>
<feature type="compositionally biased region" description="Pro residues" evidence="1">
    <location>
        <begin position="342"/>
        <end position="357"/>
    </location>
</feature>
<feature type="transmembrane region" description="Helical" evidence="2">
    <location>
        <begin position="380"/>
        <end position="399"/>
    </location>
</feature>
<organism evidence="3">
    <name type="scientific">Podospora anserina (strain S / ATCC MYA-4624 / DSM 980 / FGSC 10383)</name>
    <name type="common">Pleurage anserina</name>
    <dbReference type="NCBI Taxonomy" id="515849"/>
    <lineage>
        <taxon>Eukaryota</taxon>
        <taxon>Fungi</taxon>
        <taxon>Dikarya</taxon>
        <taxon>Ascomycota</taxon>
        <taxon>Pezizomycotina</taxon>
        <taxon>Sordariomycetes</taxon>
        <taxon>Sordariomycetidae</taxon>
        <taxon>Sordariales</taxon>
        <taxon>Podosporaceae</taxon>
        <taxon>Podospora</taxon>
        <taxon>Podospora anserina</taxon>
    </lineage>
</organism>
<dbReference type="RefSeq" id="XP_003437316.1">
    <property type="nucleotide sequence ID" value="XM_003437268.1"/>
</dbReference>
<keyword evidence="2" id="KW-0472">Membrane</keyword>
<dbReference type="AlphaFoldDB" id="B2AN57"/>
<dbReference type="VEuPathDB" id="FungiDB:PODANS_6_9045"/>
<accession>B2AN57</accession>
<name>B2AN57_PODAN</name>
<feature type="region of interest" description="Disordered" evidence="1">
    <location>
        <begin position="169"/>
        <end position="242"/>
    </location>
</feature>
<feature type="region of interest" description="Disordered" evidence="1">
    <location>
        <begin position="341"/>
        <end position="372"/>
    </location>
</feature>
<feature type="compositionally biased region" description="Basic and acidic residues" evidence="1">
    <location>
        <begin position="233"/>
        <end position="242"/>
    </location>
</feature>
<reference evidence="4" key="4">
    <citation type="submission" date="2015-04" db="EMBL/GenBank/DDBJ databases">
        <title>Maintaining two mating types: Structure of the mating type locus and its role in heterokaryosis in Podospora anserina.</title>
        <authorList>
            <person name="Grognet P."/>
            <person name="Bidard F."/>
            <person name="Kuchly C."/>
            <person name="Chan Ho Tong L."/>
            <person name="Coppin E."/>
            <person name="Ait Benkhali J."/>
            <person name="Couloux A."/>
            <person name="Wincker P."/>
            <person name="Debuchy R."/>
            <person name="Silar P."/>
        </authorList>
    </citation>
    <scope>NUCLEOTIDE SEQUENCE</scope>
</reference>
<reference evidence="5" key="3">
    <citation type="journal article" date="2014" name="Genetics">
        <title>Maintaining two mating types: Structure of the mating type locus and its role in heterokaryosis in Podospora anserina.</title>
        <authorList>
            <person name="Grognet P."/>
            <person name="Bidard F."/>
            <person name="Kuchly C."/>
            <person name="Tong L.C.H."/>
            <person name="Coppin E."/>
            <person name="Benkhali J.A."/>
            <person name="Couloux A."/>
            <person name="Wincker P."/>
            <person name="Debuchy R."/>
            <person name="Silar P."/>
        </authorList>
    </citation>
    <scope>GENOME REANNOTATION</scope>
    <source>
        <strain evidence="5">S / ATCC MYA-4624 / DSM 980 / FGSC 10383</strain>
    </source>
</reference>
<feature type="compositionally biased region" description="Basic and acidic residues" evidence="1">
    <location>
        <begin position="170"/>
        <end position="186"/>
    </location>
</feature>
<dbReference type="eggNOG" id="ENOG502RVW9">
    <property type="taxonomic scope" value="Eukaryota"/>
</dbReference>
<feature type="compositionally biased region" description="Basic and acidic residues" evidence="1">
    <location>
        <begin position="194"/>
        <end position="223"/>
    </location>
</feature>
<sequence>MCDCAPAFAKKWPWHGDITRVPSLIPPGFCIGTKQSVNHTCTHLHCDQFSKQSPPINSEKRTRKMTSINDIQEKTHPEPSVSHSGPSPELKKATPTLWPSALFRNPFSYKSMAVESSPGKLPAFLMITTLLCLATLGAASPLINPEEQRPAEVPHIAPDHPAYHLAVSQPHHESGEEGEHQPEQPAHHISFPRPRREFREKEHRPSYEEHRPEGQHHAEEHQPEGQYPPQQSHTEEPHHPKGDHLEVSRLEENHAEEHRPEGFHPEVHIRSSLLEPPAPLPAGAYTPSTPCPPSLEGQWNCMLTSWQRCGSGIWSAVMPTAKGTQCAPGGIAHELKTVLAPDYPPSAKPNPDQPQLPGPQGNTDGWAQGLPPRYSEGGRLGVSMGLAIAGVVMVVVAGLT</sequence>
<dbReference type="GeneID" id="11176457"/>